<evidence type="ECO:0000313" key="3">
    <source>
        <dbReference type="Proteomes" id="UP000199512"/>
    </source>
</evidence>
<feature type="transmembrane region" description="Helical" evidence="1">
    <location>
        <begin position="120"/>
        <end position="136"/>
    </location>
</feature>
<keyword evidence="1" id="KW-1133">Transmembrane helix</keyword>
<proteinExistence type="predicted"/>
<name>A0A1H8G475_9FIRM</name>
<evidence type="ECO:0000256" key="1">
    <source>
        <dbReference type="SAM" id="Phobius"/>
    </source>
</evidence>
<dbReference type="AlphaFoldDB" id="A0A1H8G475"/>
<dbReference type="RefSeq" id="WP_091974472.1">
    <property type="nucleotide sequence ID" value="NZ_CAUWDX010000010.1"/>
</dbReference>
<keyword evidence="1" id="KW-0472">Membrane</keyword>
<keyword evidence="3" id="KW-1185">Reference proteome</keyword>
<feature type="transmembrane region" description="Helical" evidence="1">
    <location>
        <begin position="12"/>
        <end position="34"/>
    </location>
</feature>
<reference evidence="2 3" key="1">
    <citation type="submission" date="2016-10" db="EMBL/GenBank/DDBJ databases">
        <authorList>
            <person name="de Groot N.N."/>
        </authorList>
    </citation>
    <scope>NUCLEOTIDE SEQUENCE [LARGE SCALE GENOMIC DNA]</scope>
    <source>
        <strain evidence="2 3">Calf135</strain>
    </source>
</reference>
<keyword evidence="1" id="KW-0812">Transmembrane</keyword>
<dbReference type="STRING" id="215200.SAMN05216454_10357"/>
<accession>A0A1H8G475</accession>
<dbReference type="Proteomes" id="UP000199512">
    <property type="component" value="Unassembled WGS sequence"/>
</dbReference>
<dbReference type="EMBL" id="FODF01000003">
    <property type="protein sequence ID" value="SEN38803.1"/>
    <property type="molecule type" value="Genomic_DNA"/>
</dbReference>
<gene>
    <name evidence="2" type="ORF">SAMN05216454_10357</name>
</gene>
<feature type="transmembrane region" description="Helical" evidence="1">
    <location>
        <begin position="54"/>
        <end position="72"/>
    </location>
</feature>
<evidence type="ECO:0000313" key="2">
    <source>
        <dbReference type="EMBL" id="SEN38803.1"/>
    </source>
</evidence>
<sequence length="142" mass="16495">MRWISDRFDFLSATVFSVGIFGIAALIKSIVDLFRGFMAKSYLATESVITRGDIFTVIVVIVGVLFIIYKMYTSPENMTQEEDNRRQLFYKMIILLMLLGAMLSYSKPVFLVVLFKVKSIELFMFGFVVFMTYRVVKKKLYN</sequence>
<protein>
    <submittedName>
        <fullName evidence="2">Uncharacterized protein</fullName>
    </submittedName>
</protein>
<feature type="transmembrane region" description="Helical" evidence="1">
    <location>
        <begin position="93"/>
        <end position="114"/>
    </location>
</feature>
<organism evidence="2 3">
    <name type="scientific">Peptostreptococcus russellii</name>
    <dbReference type="NCBI Taxonomy" id="215200"/>
    <lineage>
        <taxon>Bacteria</taxon>
        <taxon>Bacillati</taxon>
        <taxon>Bacillota</taxon>
        <taxon>Clostridia</taxon>
        <taxon>Peptostreptococcales</taxon>
        <taxon>Peptostreptococcaceae</taxon>
        <taxon>Peptostreptococcus</taxon>
    </lineage>
</organism>
<dbReference type="OrthoDB" id="1755913at2"/>